<dbReference type="PANTHER" id="PTHR12832">
    <property type="entry name" value="TESTIS-SPECIFIC PROTEIN PBS13 T-COMPLEX 11"/>
    <property type="match status" value="1"/>
</dbReference>
<feature type="compositionally biased region" description="Low complexity" evidence="2">
    <location>
        <begin position="615"/>
        <end position="627"/>
    </location>
</feature>
<dbReference type="PANTHER" id="PTHR12832:SF11">
    <property type="entry name" value="LD23868P"/>
    <property type="match status" value="1"/>
</dbReference>
<protein>
    <recommendedName>
        <fullName evidence="5">T-complex protein 11</fullName>
    </recommendedName>
</protein>
<gene>
    <name evidence="3" type="ORF">URODEC1_LOCUS73489</name>
</gene>
<evidence type="ECO:0000313" key="4">
    <source>
        <dbReference type="Proteomes" id="UP001497457"/>
    </source>
</evidence>
<reference evidence="4" key="1">
    <citation type="submission" date="2024-06" db="EMBL/GenBank/DDBJ databases">
        <authorList>
            <person name="Ryan C."/>
        </authorList>
    </citation>
    <scope>NUCLEOTIDE SEQUENCE [LARGE SCALE GENOMIC DNA]</scope>
</reference>
<name>A0ABC9CBN0_9POAL</name>
<evidence type="ECO:0000256" key="1">
    <source>
        <dbReference type="ARBA" id="ARBA00010954"/>
    </source>
</evidence>
<proteinExistence type="inferred from homology"/>
<dbReference type="AlphaFoldDB" id="A0ABC9CBN0"/>
<accession>A0ABC9CBN0</accession>
<dbReference type="Proteomes" id="UP001497457">
    <property type="component" value="Chromosome 29rd"/>
</dbReference>
<feature type="region of interest" description="Disordered" evidence="2">
    <location>
        <begin position="97"/>
        <end position="128"/>
    </location>
</feature>
<organism evidence="3 4">
    <name type="scientific">Urochloa decumbens</name>
    <dbReference type="NCBI Taxonomy" id="240449"/>
    <lineage>
        <taxon>Eukaryota</taxon>
        <taxon>Viridiplantae</taxon>
        <taxon>Streptophyta</taxon>
        <taxon>Embryophyta</taxon>
        <taxon>Tracheophyta</taxon>
        <taxon>Spermatophyta</taxon>
        <taxon>Magnoliopsida</taxon>
        <taxon>Liliopsida</taxon>
        <taxon>Poales</taxon>
        <taxon>Poaceae</taxon>
        <taxon>PACMAD clade</taxon>
        <taxon>Panicoideae</taxon>
        <taxon>Panicodae</taxon>
        <taxon>Paniceae</taxon>
        <taxon>Melinidinae</taxon>
        <taxon>Urochloa</taxon>
    </lineage>
</organism>
<feature type="region of interest" description="Disordered" evidence="2">
    <location>
        <begin position="610"/>
        <end position="632"/>
    </location>
</feature>
<keyword evidence="4" id="KW-1185">Reference proteome</keyword>
<feature type="compositionally biased region" description="Low complexity" evidence="2">
    <location>
        <begin position="119"/>
        <end position="128"/>
    </location>
</feature>
<dbReference type="InterPro" id="IPR008862">
    <property type="entry name" value="Tcp11"/>
</dbReference>
<comment type="similarity">
    <text evidence="1">Belongs to the TCP11 family.</text>
</comment>
<evidence type="ECO:0000313" key="3">
    <source>
        <dbReference type="EMBL" id="CAL5016901.1"/>
    </source>
</evidence>
<evidence type="ECO:0000256" key="2">
    <source>
        <dbReference type="SAM" id="MobiDB-lite"/>
    </source>
</evidence>
<sequence>MAMSAAQQGATAAAAAKPLRDFRGGESTTLALARAYDSLGINRDSVKDMPFESLVTSMQSPALLQAAKALLDRLETRLVASASSPVDDIDHLLKHLVASPPRRKAPPRSSSSQGTAKRSSSATSPGTATARYSPRVVLSAYMIVAHPGAVLSGQGEGEKELKESAVIFVKELELLIKAILEGPAPAGGQSATFSARLAGFDKAWCAYLYGFVAWKVKDARVLEGDLVRAACKLEVSMMQACKVDGELTHDMMAIRDQVAGDQALLRGKVRQLSGAAGVERMEAALSDARSEFLEARKTGGPAAAPVVVANVSTPLNVDSPPSAAAGSASSPAKQVTKENENLVNDMLHHGVGDDLFGAMTTDTTAEKDLEKRVREQMVNAFWDIVTESITGDNPDYSLLVRLVGEVRDFLQELSPKQLKSKEEIADKIDIEILSQVLGSGSQEQNAQYLGQILQYSLDTVRKLSAAAKEDEMKKSHVKLLSELAASSEVASGDNGVRSFAIAVSKGLRFVVEEIRELRAEVNKVRIEMAAQPILRGSAGVEYLQKAFADRYGPPANASASSLPLMLQFVSASKSVVEQQWREHSEALSALPSAGRAPGIVPVVLRAGHGAPVGQSSSSPEAASGDSGQPECNGDRLDKIVRIGLLQLISSMEELQTQSTPETFHLNLQRLKAVQCQFQRVIGIATSMLILRQVLMAESPKPTLAQLENAIAELFDALVKTLGSAPDAGAQQVVEAMIRASAAVGSPSEEKVQARRQVMGRVFVKSVQPGDTVFKMVYRAVHCAFRGVVLGGGGANGRKLADAALRRVGAARLADTVVKAAEVVIRVATVSEKVHGPWYNALI</sequence>
<dbReference type="EMBL" id="OZ075139">
    <property type="protein sequence ID" value="CAL5016901.1"/>
    <property type="molecule type" value="Genomic_DNA"/>
</dbReference>
<reference evidence="3 4" key="2">
    <citation type="submission" date="2024-10" db="EMBL/GenBank/DDBJ databases">
        <authorList>
            <person name="Ryan C."/>
        </authorList>
    </citation>
    <scope>NUCLEOTIDE SEQUENCE [LARGE SCALE GENOMIC DNA]</scope>
</reference>
<dbReference type="Pfam" id="PF05794">
    <property type="entry name" value="Tcp11"/>
    <property type="match status" value="1"/>
</dbReference>
<evidence type="ECO:0008006" key="5">
    <source>
        <dbReference type="Google" id="ProtNLM"/>
    </source>
</evidence>